<dbReference type="OrthoDB" id="1747274at2759"/>
<keyword evidence="4" id="KW-0548">Nucleotidyltransferase</keyword>
<feature type="compositionally biased region" description="Acidic residues" evidence="13">
    <location>
        <begin position="475"/>
        <end position="485"/>
    </location>
</feature>
<feature type="non-terminal residue" evidence="15">
    <location>
        <position position="674"/>
    </location>
</feature>
<dbReference type="FunFam" id="3.30.1490.100:FF:000004">
    <property type="entry name" value="DNA polymerase IV"/>
    <property type="match status" value="1"/>
</dbReference>
<comment type="caution">
    <text evidence="15">The sequence shown here is derived from an EMBL/GenBank/DDBJ whole genome shotgun (WGS) entry which is preliminary data.</text>
</comment>
<dbReference type="Gene3D" id="1.10.150.810">
    <property type="match status" value="2"/>
</dbReference>
<evidence type="ECO:0000256" key="13">
    <source>
        <dbReference type="SAM" id="MobiDB-lite"/>
    </source>
</evidence>
<organism evidence="15 16">
    <name type="scientific">Candolleomyces eurysporus</name>
    <dbReference type="NCBI Taxonomy" id="2828524"/>
    <lineage>
        <taxon>Eukaryota</taxon>
        <taxon>Fungi</taxon>
        <taxon>Dikarya</taxon>
        <taxon>Basidiomycota</taxon>
        <taxon>Agaricomycotina</taxon>
        <taxon>Agaricomycetes</taxon>
        <taxon>Agaricomycetidae</taxon>
        <taxon>Agaricales</taxon>
        <taxon>Agaricineae</taxon>
        <taxon>Psathyrellaceae</taxon>
        <taxon>Candolleomyces</taxon>
    </lineage>
</organism>
<keyword evidence="8" id="KW-0460">Magnesium</keyword>
<feature type="region of interest" description="Disordered" evidence="13">
    <location>
        <begin position="511"/>
        <end position="568"/>
    </location>
</feature>
<evidence type="ECO:0000256" key="8">
    <source>
        <dbReference type="ARBA" id="ARBA00022842"/>
    </source>
</evidence>
<dbReference type="EMBL" id="JANBPK010001194">
    <property type="protein sequence ID" value="KAJ2925150.1"/>
    <property type="molecule type" value="Genomic_DNA"/>
</dbReference>
<dbReference type="InterPro" id="IPR043502">
    <property type="entry name" value="DNA/RNA_pol_sf"/>
</dbReference>
<keyword evidence="9" id="KW-0239">DNA-directed DNA polymerase</keyword>
<evidence type="ECO:0000256" key="6">
    <source>
        <dbReference type="ARBA" id="ARBA00022723"/>
    </source>
</evidence>
<evidence type="ECO:0000256" key="4">
    <source>
        <dbReference type="ARBA" id="ARBA00022695"/>
    </source>
</evidence>
<dbReference type="AlphaFoldDB" id="A0A9W8J629"/>
<dbReference type="GO" id="GO:0006281">
    <property type="term" value="P:DNA repair"/>
    <property type="evidence" value="ECO:0007669"/>
    <property type="project" value="UniProtKB-KW"/>
</dbReference>
<keyword evidence="12" id="KW-0175">Coiled coil</keyword>
<evidence type="ECO:0000313" key="16">
    <source>
        <dbReference type="Proteomes" id="UP001140091"/>
    </source>
</evidence>
<dbReference type="Gene3D" id="3.30.70.270">
    <property type="match status" value="1"/>
</dbReference>
<comment type="catalytic activity">
    <reaction evidence="11">
        <text>DNA(n) + a 2'-deoxyribonucleoside 5'-triphosphate = DNA(n+1) + diphosphate</text>
        <dbReference type="Rhea" id="RHEA:22508"/>
        <dbReference type="Rhea" id="RHEA-COMP:17339"/>
        <dbReference type="Rhea" id="RHEA-COMP:17340"/>
        <dbReference type="ChEBI" id="CHEBI:33019"/>
        <dbReference type="ChEBI" id="CHEBI:61560"/>
        <dbReference type="ChEBI" id="CHEBI:173112"/>
        <dbReference type="EC" id="2.7.7.7"/>
    </reaction>
</comment>
<dbReference type="PANTHER" id="PTHR11076">
    <property type="entry name" value="DNA REPAIR POLYMERASE UMUC / TRANSFERASE FAMILY MEMBER"/>
    <property type="match status" value="1"/>
</dbReference>
<dbReference type="PROSITE" id="PS50173">
    <property type="entry name" value="UMUC"/>
    <property type="match status" value="1"/>
</dbReference>
<name>A0A9W8J629_9AGAR</name>
<dbReference type="GO" id="GO:0003887">
    <property type="term" value="F:DNA-directed DNA polymerase activity"/>
    <property type="evidence" value="ECO:0007669"/>
    <property type="project" value="UniProtKB-KW"/>
</dbReference>
<dbReference type="InterPro" id="IPR001126">
    <property type="entry name" value="UmuC"/>
</dbReference>
<evidence type="ECO:0000259" key="14">
    <source>
        <dbReference type="PROSITE" id="PS50173"/>
    </source>
</evidence>
<evidence type="ECO:0000256" key="3">
    <source>
        <dbReference type="ARBA" id="ARBA00022679"/>
    </source>
</evidence>
<dbReference type="GO" id="GO:0006260">
    <property type="term" value="P:DNA replication"/>
    <property type="evidence" value="ECO:0007669"/>
    <property type="project" value="UniProtKB-KW"/>
</dbReference>
<keyword evidence="3" id="KW-0808">Transferase</keyword>
<keyword evidence="7" id="KW-0227">DNA damage</keyword>
<proteinExistence type="predicted"/>
<keyword evidence="5" id="KW-0235">DNA replication</keyword>
<reference evidence="15" key="1">
    <citation type="submission" date="2022-06" db="EMBL/GenBank/DDBJ databases">
        <title>Genome Sequence of Candolleomyces eurysporus.</title>
        <authorList>
            <person name="Buettner E."/>
        </authorList>
    </citation>
    <scope>NUCLEOTIDE SEQUENCE</scope>
    <source>
        <strain evidence="15">VTCC 930004</strain>
    </source>
</reference>
<evidence type="ECO:0000256" key="10">
    <source>
        <dbReference type="ARBA" id="ARBA00023204"/>
    </source>
</evidence>
<dbReference type="SUPFAM" id="SSF100879">
    <property type="entry name" value="Lesion bypass DNA polymerase (Y-family), little finger domain"/>
    <property type="match status" value="1"/>
</dbReference>
<protein>
    <recommendedName>
        <fullName evidence="2">DNA polymerase kappa</fullName>
        <ecNumber evidence="1">2.7.7.7</ecNumber>
    </recommendedName>
</protein>
<sequence length="674" mass="75133">MAHEEAPQPSQQTDSLLRRLAGPSATKAGLALDQSEINRIIAEVSKGSKFYENEKRKDKDLTERIERLLKQRDEALKGVDIQRVEAAVDQMIEKMEAERDLTQLIVHVDMDAFYANVELLHNPGLKGKPFGVGRGVLTTASYDARKYGVRSGMATFVAKKLCPDLIIVSNHFHLYSEMSNRVMAIFRRYDDNMCPAGSDEAYLNVTEYCAEHSITVDECVSHMRQAVFDETKLTVSAVQMLAKICSDKNKPNGQFKLEFDAQVIRDFMKDLSIRKVPGIGRVNERLLESIEVKTCGDIYKHRGLVSLMDKQFGLIFLLRTYLGIASNVVQPYAREERKSIGAERTFSPLDSKEKILAKLEEVAVELEKDMEEEGWVGKTVTLKYKLDTYQVFTRAKSFGRWVSKKEELFNMGKELLLPEMPLKLRLIGLRVTKLKDLRAASDNSTGIMRFFEQVKTGTGDGSPRKRRRLDHDDLSDQEEEDEADTETMPGFHEHDEDPGFELLEEDDIPVETAPVAGPSKPRPRPPVSAPACSPPIAVPSEDKADAANPKGKTRARAKSIGPYSESGNSMDLEVQISEAQPETSSSSTLECPICQKKLQTDNQGLNAHIDFCLSRGAIWDAQAETIGPPKDATKVKAKEKAEIFGRDSKGSKASGILAWGNGGGKTGKRKNRDT</sequence>
<dbReference type="GO" id="GO:0042276">
    <property type="term" value="P:error-prone translesion synthesis"/>
    <property type="evidence" value="ECO:0007669"/>
    <property type="project" value="TreeGrafter"/>
</dbReference>
<feature type="region of interest" description="Disordered" evidence="13">
    <location>
        <begin position="646"/>
        <end position="674"/>
    </location>
</feature>
<feature type="region of interest" description="Disordered" evidence="13">
    <location>
        <begin position="453"/>
        <end position="498"/>
    </location>
</feature>
<evidence type="ECO:0000256" key="2">
    <source>
        <dbReference type="ARBA" id="ARBA00016178"/>
    </source>
</evidence>
<dbReference type="GO" id="GO:0070987">
    <property type="term" value="P:error-free translesion synthesis"/>
    <property type="evidence" value="ECO:0007669"/>
    <property type="project" value="UniProtKB-ARBA"/>
</dbReference>
<evidence type="ECO:0000256" key="1">
    <source>
        <dbReference type="ARBA" id="ARBA00012417"/>
    </source>
</evidence>
<evidence type="ECO:0000256" key="5">
    <source>
        <dbReference type="ARBA" id="ARBA00022705"/>
    </source>
</evidence>
<dbReference type="PANTHER" id="PTHR11076:SF33">
    <property type="entry name" value="DNA POLYMERASE KAPPA"/>
    <property type="match status" value="1"/>
</dbReference>
<evidence type="ECO:0000256" key="7">
    <source>
        <dbReference type="ARBA" id="ARBA00022763"/>
    </source>
</evidence>
<dbReference type="InterPro" id="IPR022880">
    <property type="entry name" value="DNApol_IV"/>
</dbReference>
<feature type="region of interest" description="Disordered" evidence="13">
    <location>
        <begin position="1"/>
        <end position="20"/>
    </location>
</feature>
<dbReference type="Pfam" id="PF11799">
    <property type="entry name" value="IMS_C"/>
    <property type="match status" value="1"/>
</dbReference>
<feature type="coiled-coil region" evidence="12">
    <location>
        <begin position="51"/>
        <end position="101"/>
    </location>
</feature>
<dbReference type="Proteomes" id="UP001140091">
    <property type="component" value="Unassembled WGS sequence"/>
</dbReference>
<evidence type="ECO:0000256" key="9">
    <source>
        <dbReference type="ARBA" id="ARBA00022932"/>
    </source>
</evidence>
<dbReference type="InterPro" id="IPR036775">
    <property type="entry name" value="DNA_pol_Y-fam_lit_finger_sf"/>
</dbReference>
<dbReference type="GO" id="GO:0005634">
    <property type="term" value="C:nucleus"/>
    <property type="evidence" value="ECO:0007669"/>
    <property type="project" value="TreeGrafter"/>
</dbReference>
<dbReference type="FunFam" id="1.10.150.810:FF:000003">
    <property type="entry name" value="DNA polymerase kappa subunit"/>
    <property type="match status" value="1"/>
</dbReference>
<keyword evidence="6" id="KW-0479">Metal-binding</keyword>
<accession>A0A9W8J629</accession>
<dbReference type="GO" id="GO:0046872">
    <property type="term" value="F:metal ion binding"/>
    <property type="evidence" value="ECO:0007669"/>
    <property type="project" value="UniProtKB-KW"/>
</dbReference>
<dbReference type="Gene3D" id="3.30.160.60">
    <property type="entry name" value="Classic Zinc Finger"/>
    <property type="match status" value="1"/>
</dbReference>
<feature type="domain" description="UmuC" evidence="14">
    <location>
        <begin position="105"/>
        <end position="280"/>
    </location>
</feature>
<dbReference type="FunFam" id="3.40.1170.60:FF:000014">
    <property type="entry name" value="Related to DNA polymerase kappa"/>
    <property type="match status" value="1"/>
</dbReference>
<dbReference type="InterPro" id="IPR050116">
    <property type="entry name" value="DNA_polymerase-Y"/>
</dbReference>
<dbReference type="Gene3D" id="3.30.1490.100">
    <property type="entry name" value="DNA polymerase, Y-family, little finger domain"/>
    <property type="match status" value="1"/>
</dbReference>
<keyword evidence="16" id="KW-1185">Reference proteome</keyword>
<keyword evidence="10" id="KW-0234">DNA repair</keyword>
<dbReference type="EC" id="2.7.7.7" evidence="1"/>
<dbReference type="SUPFAM" id="SSF56672">
    <property type="entry name" value="DNA/RNA polymerases"/>
    <property type="match status" value="1"/>
</dbReference>
<evidence type="ECO:0000256" key="12">
    <source>
        <dbReference type="SAM" id="Coils"/>
    </source>
</evidence>
<feature type="compositionally biased region" description="Pro residues" evidence="13">
    <location>
        <begin position="524"/>
        <end position="537"/>
    </location>
</feature>
<evidence type="ECO:0000256" key="11">
    <source>
        <dbReference type="ARBA" id="ARBA00049244"/>
    </source>
</evidence>
<evidence type="ECO:0000313" key="15">
    <source>
        <dbReference type="EMBL" id="KAJ2925150.1"/>
    </source>
</evidence>
<dbReference type="InterPro" id="IPR043128">
    <property type="entry name" value="Rev_trsase/Diguanyl_cyclase"/>
</dbReference>
<dbReference type="Gene3D" id="3.40.1170.60">
    <property type="match status" value="1"/>
</dbReference>
<dbReference type="InterPro" id="IPR017961">
    <property type="entry name" value="DNA_pol_Y-fam_little_finger"/>
</dbReference>
<dbReference type="Pfam" id="PF00817">
    <property type="entry name" value="IMS"/>
    <property type="match status" value="1"/>
</dbReference>
<dbReference type="GO" id="GO:0003684">
    <property type="term" value="F:damaged DNA binding"/>
    <property type="evidence" value="ECO:0007669"/>
    <property type="project" value="InterPro"/>
</dbReference>
<dbReference type="CDD" id="cd03586">
    <property type="entry name" value="PolY_Pol_IV_kappa"/>
    <property type="match status" value="1"/>
</dbReference>
<gene>
    <name evidence="15" type="ORF">H1R20_g11947</name>
</gene>